<dbReference type="Pfam" id="PF01420">
    <property type="entry name" value="Methylase_S"/>
    <property type="match status" value="1"/>
</dbReference>
<keyword evidence="6" id="KW-1185">Reference proteome</keyword>
<dbReference type="Gene3D" id="3.90.220.20">
    <property type="entry name" value="DNA methylase specificity domains"/>
    <property type="match status" value="2"/>
</dbReference>
<accession>A0A929B9C0</accession>
<keyword evidence="3" id="KW-0238">DNA-binding</keyword>
<dbReference type="PANTHER" id="PTHR30408:SF12">
    <property type="entry name" value="TYPE I RESTRICTION ENZYME MJAVIII SPECIFICITY SUBUNIT"/>
    <property type="match status" value="1"/>
</dbReference>
<keyword evidence="5" id="KW-0255">Endonuclease</keyword>
<dbReference type="GO" id="GO:0003677">
    <property type="term" value="F:DNA binding"/>
    <property type="evidence" value="ECO:0007669"/>
    <property type="project" value="UniProtKB-KW"/>
</dbReference>
<dbReference type="AlphaFoldDB" id="A0A929B9C0"/>
<protein>
    <submittedName>
        <fullName evidence="5">Restriction endonuclease subunit S</fullName>
    </submittedName>
</protein>
<evidence type="ECO:0000313" key="6">
    <source>
        <dbReference type="Proteomes" id="UP000598360"/>
    </source>
</evidence>
<comment type="similarity">
    <text evidence="1">Belongs to the type-I restriction system S methylase family.</text>
</comment>
<dbReference type="EMBL" id="JADEYC010000014">
    <property type="protein sequence ID" value="MBE9374595.1"/>
    <property type="molecule type" value="Genomic_DNA"/>
</dbReference>
<dbReference type="GO" id="GO:0004519">
    <property type="term" value="F:endonuclease activity"/>
    <property type="evidence" value="ECO:0007669"/>
    <property type="project" value="UniProtKB-KW"/>
</dbReference>
<keyword evidence="5" id="KW-0540">Nuclease</keyword>
<evidence type="ECO:0000256" key="1">
    <source>
        <dbReference type="ARBA" id="ARBA00010923"/>
    </source>
</evidence>
<dbReference type="InterPro" id="IPR052021">
    <property type="entry name" value="Type-I_RS_S_subunit"/>
</dbReference>
<gene>
    <name evidence="5" type="ORF">IQ251_09060</name>
</gene>
<sequence length="412" mass="44936">MTEPLWTALPDNWQIGQIKNVATVTLGKMLQSKDSGGDVCAPYMRAANVQPDGALSLDNMNEMWFGETELDQLSIRSGDVVVVEGGQGGFGRAAYIREDLAGWGFQNSINRLRPVDSEIDGRFIAFYLIALRASGFIRAYSNVVSMPHLTADKLARIPMPLPPPDEQRAIADYLDRETARIDTFIEEQQRLIEMLRERRRAVLTATFSANAGTESTKVGRLLEARPSYGVLVPSYVEESEGVPFVRAGDILNLAPERPMLAIAPAQSDDFSRTKLYGGEVLLGVVGKMGQAAVAPEWLAGANVARAVAVLRCKNPTTTNLLCAWLGSEHFLRQAELATSGDSIQPTLGMKDLARFDINLPTDANAANELAGQTRRIDTLIAESEQFIELSQERRSALISAAVTGQIDVREAA</sequence>
<keyword evidence="5" id="KW-0378">Hydrolase</keyword>
<dbReference type="InterPro" id="IPR000055">
    <property type="entry name" value="Restrct_endonuc_typeI_TRD"/>
</dbReference>
<feature type="domain" description="Type I restriction modification DNA specificity" evidence="4">
    <location>
        <begin position="10"/>
        <end position="183"/>
    </location>
</feature>
<dbReference type="SUPFAM" id="SSF116734">
    <property type="entry name" value="DNA methylase specificity domain"/>
    <property type="match status" value="2"/>
</dbReference>
<reference evidence="5" key="1">
    <citation type="submission" date="2020-10" db="EMBL/GenBank/DDBJ databases">
        <title>Diversity and distribution of actinomycetes associated with coral in the coast of Hainan.</title>
        <authorList>
            <person name="Li F."/>
        </authorList>
    </citation>
    <scope>NUCLEOTIDE SEQUENCE</scope>
    <source>
        <strain evidence="5">HNM0983</strain>
    </source>
</reference>
<dbReference type="GO" id="GO:0009307">
    <property type="term" value="P:DNA restriction-modification system"/>
    <property type="evidence" value="ECO:0007669"/>
    <property type="project" value="UniProtKB-KW"/>
</dbReference>
<comment type="caution">
    <text evidence="5">The sequence shown here is derived from an EMBL/GenBank/DDBJ whole genome shotgun (WGS) entry which is preliminary data.</text>
</comment>
<dbReference type="Proteomes" id="UP000598360">
    <property type="component" value="Unassembled WGS sequence"/>
</dbReference>
<evidence type="ECO:0000256" key="3">
    <source>
        <dbReference type="ARBA" id="ARBA00023125"/>
    </source>
</evidence>
<evidence type="ECO:0000259" key="4">
    <source>
        <dbReference type="Pfam" id="PF01420"/>
    </source>
</evidence>
<organism evidence="5 6">
    <name type="scientific">Saccharopolyspora montiporae</name>
    <dbReference type="NCBI Taxonomy" id="2781240"/>
    <lineage>
        <taxon>Bacteria</taxon>
        <taxon>Bacillati</taxon>
        <taxon>Actinomycetota</taxon>
        <taxon>Actinomycetes</taxon>
        <taxon>Pseudonocardiales</taxon>
        <taxon>Pseudonocardiaceae</taxon>
        <taxon>Saccharopolyspora</taxon>
    </lineage>
</organism>
<keyword evidence="2" id="KW-0680">Restriction system</keyword>
<name>A0A929B9C0_9PSEU</name>
<proteinExistence type="inferred from homology"/>
<dbReference type="PANTHER" id="PTHR30408">
    <property type="entry name" value="TYPE-1 RESTRICTION ENZYME ECOKI SPECIFICITY PROTEIN"/>
    <property type="match status" value="1"/>
</dbReference>
<evidence type="ECO:0000313" key="5">
    <source>
        <dbReference type="EMBL" id="MBE9374595.1"/>
    </source>
</evidence>
<evidence type="ECO:0000256" key="2">
    <source>
        <dbReference type="ARBA" id="ARBA00022747"/>
    </source>
</evidence>
<dbReference type="InterPro" id="IPR044946">
    <property type="entry name" value="Restrct_endonuc_typeI_TRD_sf"/>
</dbReference>
<dbReference type="RefSeq" id="WP_193928036.1">
    <property type="nucleotide sequence ID" value="NZ_JADEYC010000014.1"/>
</dbReference>